<sequence>MGGFSRCRELRKMMVMVNSRPPMGLVPKAFLCSTTSGWEGGVSMVQGASRGLGLEFVRQLLEKNSKGHVIASCRNPGGATGLLELKGRFEDRLAILPLDVTNESTIKAAATSIKQNYGSLNLLINTSGILSIPNVLHPETTLSKLEKSSLMLTYEVNAVGPILVLKHMWPLLKVGGGSGTNKNFALVANLSARVGSIGDNGLGGWHSYRSSKTALNQLTKTISVEFARKKDQIICILLHPGTVDTDLSKPFQRNVPPGKLFTAEFSVQKLLNIINNAKSSDNGKFYAWDGQEIPW</sequence>
<accession>A0A835QSY4</accession>
<gene>
    <name evidence="1" type="ORF">HPP92_015185</name>
</gene>
<dbReference type="InterPro" id="IPR002347">
    <property type="entry name" value="SDR_fam"/>
</dbReference>
<dbReference type="Pfam" id="PF00106">
    <property type="entry name" value="adh_short"/>
    <property type="match status" value="1"/>
</dbReference>
<dbReference type="PANTHER" id="PTHR43544">
    <property type="entry name" value="SHORT-CHAIN DEHYDROGENASE/REDUCTASE"/>
    <property type="match status" value="1"/>
</dbReference>
<dbReference type="Proteomes" id="UP000639772">
    <property type="component" value="Chromosome 7"/>
</dbReference>
<dbReference type="PANTHER" id="PTHR43544:SF12">
    <property type="entry name" value="NAD(P)-BINDING ROSSMANN-FOLD SUPERFAMILY PROTEIN"/>
    <property type="match status" value="1"/>
</dbReference>
<evidence type="ECO:0000313" key="2">
    <source>
        <dbReference type="Proteomes" id="UP000639772"/>
    </source>
</evidence>
<dbReference type="InterPro" id="IPR051468">
    <property type="entry name" value="Fungal_SecMetab_SDRs"/>
</dbReference>
<proteinExistence type="predicted"/>
<dbReference type="CDD" id="cd05325">
    <property type="entry name" value="carb_red_sniffer_like_SDR_c"/>
    <property type="match status" value="1"/>
</dbReference>
<protein>
    <submittedName>
        <fullName evidence="1">Uncharacterized protein</fullName>
    </submittedName>
</protein>
<name>A0A835QSY4_VANPL</name>
<reference evidence="1 2" key="1">
    <citation type="journal article" date="2020" name="Nat. Food">
        <title>A phased Vanilla planifolia genome enables genetic improvement of flavour and production.</title>
        <authorList>
            <person name="Hasing T."/>
            <person name="Tang H."/>
            <person name="Brym M."/>
            <person name="Khazi F."/>
            <person name="Huang T."/>
            <person name="Chambers A.H."/>
        </authorList>
    </citation>
    <scope>NUCLEOTIDE SEQUENCE [LARGE SCALE GENOMIC DNA]</scope>
    <source>
        <tissue evidence="1">Leaf</tissue>
    </source>
</reference>
<dbReference type="OrthoDB" id="5296at2759"/>
<dbReference type="GO" id="GO:0005737">
    <property type="term" value="C:cytoplasm"/>
    <property type="evidence" value="ECO:0007669"/>
    <property type="project" value="TreeGrafter"/>
</dbReference>
<organism evidence="1 2">
    <name type="scientific">Vanilla planifolia</name>
    <name type="common">Vanilla</name>
    <dbReference type="NCBI Taxonomy" id="51239"/>
    <lineage>
        <taxon>Eukaryota</taxon>
        <taxon>Viridiplantae</taxon>
        <taxon>Streptophyta</taxon>
        <taxon>Embryophyta</taxon>
        <taxon>Tracheophyta</taxon>
        <taxon>Spermatophyta</taxon>
        <taxon>Magnoliopsida</taxon>
        <taxon>Liliopsida</taxon>
        <taxon>Asparagales</taxon>
        <taxon>Orchidaceae</taxon>
        <taxon>Vanilloideae</taxon>
        <taxon>Vanilleae</taxon>
        <taxon>Vanilla</taxon>
    </lineage>
</organism>
<dbReference type="AlphaFoldDB" id="A0A835QSY4"/>
<evidence type="ECO:0000313" key="1">
    <source>
        <dbReference type="EMBL" id="KAG0475499.1"/>
    </source>
</evidence>
<comment type="caution">
    <text evidence="1">The sequence shown here is derived from an EMBL/GenBank/DDBJ whole genome shotgun (WGS) entry which is preliminary data.</text>
</comment>
<dbReference type="Gene3D" id="3.40.50.720">
    <property type="entry name" value="NAD(P)-binding Rossmann-like Domain"/>
    <property type="match status" value="1"/>
</dbReference>
<dbReference type="PRINTS" id="PR00081">
    <property type="entry name" value="GDHRDH"/>
</dbReference>
<dbReference type="EMBL" id="JADCNM010000007">
    <property type="protein sequence ID" value="KAG0475499.1"/>
    <property type="molecule type" value="Genomic_DNA"/>
</dbReference>
<dbReference type="SUPFAM" id="SSF51735">
    <property type="entry name" value="NAD(P)-binding Rossmann-fold domains"/>
    <property type="match status" value="1"/>
</dbReference>
<dbReference type="InterPro" id="IPR036291">
    <property type="entry name" value="NAD(P)-bd_dom_sf"/>
</dbReference>
<dbReference type="GO" id="GO:0016491">
    <property type="term" value="F:oxidoreductase activity"/>
    <property type="evidence" value="ECO:0007669"/>
    <property type="project" value="TreeGrafter"/>
</dbReference>